<protein>
    <submittedName>
        <fullName evidence="1">Uncharacterized protein</fullName>
    </submittedName>
</protein>
<comment type="caution">
    <text evidence="1">The sequence shown here is derived from an EMBL/GenBank/DDBJ whole genome shotgun (WGS) entry which is preliminary data.</text>
</comment>
<dbReference type="Proteomes" id="UP001520878">
    <property type="component" value="Unassembled WGS sequence"/>
</dbReference>
<organism evidence="1 2">
    <name type="scientific">Fluctibacter halophilus</name>
    <dbReference type="NCBI Taxonomy" id="226011"/>
    <lineage>
        <taxon>Bacteria</taxon>
        <taxon>Pseudomonadati</taxon>
        <taxon>Pseudomonadota</taxon>
        <taxon>Gammaproteobacteria</taxon>
        <taxon>Alteromonadales</taxon>
        <taxon>Alteromonadaceae</taxon>
        <taxon>Fluctibacter</taxon>
    </lineage>
</organism>
<evidence type="ECO:0000313" key="1">
    <source>
        <dbReference type="EMBL" id="MCC2615966.1"/>
    </source>
</evidence>
<dbReference type="EMBL" id="JAJEWP010000001">
    <property type="protein sequence ID" value="MCC2615966.1"/>
    <property type="molecule type" value="Genomic_DNA"/>
</dbReference>
<sequence>MSNLAENNYSPSLVATALVDNMTRPRNGLLVDAENDKTGNAGVITLKGGVTLVFSDCLDADLTYVKEICGRDGQSLCGDPSWQFLLDSEDWQQAMCALWQQHVADLRGSDELAMAEDAYMESIPY</sequence>
<evidence type="ECO:0000313" key="2">
    <source>
        <dbReference type="Proteomes" id="UP001520878"/>
    </source>
</evidence>
<accession>A0ABS8G7B8</accession>
<proteinExistence type="predicted"/>
<name>A0ABS8G7B8_9ALTE</name>
<gene>
    <name evidence="1" type="ORF">LJ739_06905</name>
</gene>
<dbReference type="RefSeq" id="WP_229158446.1">
    <property type="nucleotide sequence ID" value="NZ_JAJEWP010000001.1"/>
</dbReference>
<reference evidence="1 2" key="1">
    <citation type="submission" date="2021-10" db="EMBL/GenBank/DDBJ databases">
        <title>Draft genome of Aestuariibacter halophilus JC2043.</title>
        <authorList>
            <person name="Emsley S.A."/>
            <person name="Pfannmuller K.M."/>
            <person name="Ushijima B."/>
            <person name="Saw J.H."/>
            <person name="Videau P."/>
        </authorList>
    </citation>
    <scope>NUCLEOTIDE SEQUENCE [LARGE SCALE GENOMIC DNA]</scope>
    <source>
        <strain evidence="1 2">JC2043</strain>
    </source>
</reference>
<keyword evidence="2" id="KW-1185">Reference proteome</keyword>